<sequence length="106" mass="10730">MVARSRRCRPIWPPAGRSGADLATPHGVGVGAAALEVAAVLRRRLLASVAGDSGSGDGGRLAAAVTEEAAATRRRRFSVASLLEDVVLAGRSRLCSFVGLAAAGHA</sequence>
<keyword evidence="2" id="KW-1185">Reference proteome</keyword>
<organism evidence="1">
    <name type="scientific">Oryza punctata</name>
    <name type="common">Red rice</name>
    <dbReference type="NCBI Taxonomy" id="4537"/>
    <lineage>
        <taxon>Eukaryota</taxon>
        <taxon>Viridiplantae</taxon>
        <taxon>Streptophyta</taxon>
        <taxon>Embryophyta</taxon>
        <taxon>Tracheophyta</taxon>
        <taxon>Spermatophyta</taxon>
        <taxon>Magnoliopsida</taxon>
        <taxon>Liliopsida</taxon>
        <taxon>Poales</taxon>
        <taxon>Poaceae</taxon>
        <taxon>BOP clade</taxon>
        <taxon>Oryzoideae</taxon>
        <taxon>Oryzeae</taxon>
        <taxon>Oryzinae</taxon>
        <taxon>Oryza</taxon>
    </lineage>
</organism>
<name>A0A0E0K4F7_ORYPU</name>
<protein>
    <submittedName>
        <fullName evidence="1">Uncharacterized protein</fullName>
    </submittedName>
</protein>
<reference evidence="1" key="2">
    <citation type="submission" date="2018-05" db="EMBL/GenBank/DDBJ databases">
        <title>OpunRS2 (Oryza punctata Reference Sequence Version 2).</title>
        <authorList>
            <person name="Zhang J."/>
            <person name="Kudrna D."/>
            <person name="Lee S."/>
            <person name="Talag J."/>
            <person name="Welchert J."/>
            <person name="Wing R.A."/>
        </authorList>
    </citation>
    <scope>NUCLEOTIDE SEQUENCE [LARGE SCALE GENOMIC DNA]</scope>
</reference>
<dbReference type="HOGENOM" id="CLU_2227541_0_0_1"/>
<dbReference type="EnsemblPlants" id="OPUNC02G27820.1">
    <property type="protein sequence ID" value="OPUNC02G27820.1"/>
    <property type="gene ID" value="OPUNC02G27820"/>
</dbReference>
<reference evidence="1" key="1">
    <citation type="submission" date="2015-04" db="UniProtKB">
        <authorList>
            <consortium name="EnsemblPlants"/>
        </authorList>
    </citation>
    <scope>IDENTIFICATION</scope>
</reference>
<dbReference type="Proteomes" id="UP000026962">
    <property type="component" value="Chromosome 2"/>
</dbReference>
<proteinExistence type="predicted"/>
<dbReference type="Gramene" id="OPUNC02G27820.1">
    <property type="protein sequence ID" value="OPUNC02G27820.1"/>
    <property type="gene ID" value="OPUNC02G27820"/>
</dbReference>
<evidence type="ECO:0000313" key="1">
    <source>
        <dbReference type="EnsemblPlants" id="OPUNC02G27820.1"/>
    </source>
</evidence>
<dbReference type="AlphaFoldDB" id="A0A0E0K4F7"/>
<accession>A0A0E0K4F7</accession>
<evidence type="ECO:0000313" key="2">
    <source>
        <dbReference type="Proteomes" id="UP000026962"/>
    </source>
</evidence>